<accession>A0A9P1J7P4</accession>
<dbReference type="AlphaFoldDB" id="A0A9P1J7P4"/>
<protein>
    <submittedName>
        <fullName evidence="2">Uncharacterized protein</fullName>
    </submittedName>
</protein>
<organism evidence="2 3">
    <name type="scientific">Caenorhabditis angaria</name>
    <dbReference type="NCBI Taxonomy" id="860376"/>
    <lineage>
        <taxon>Eukaryota</taxon>
        <taxon>Metazoa</taxon>
        <taxon>Ecdysozoa</taxon>
        <taxon>Nematoda</taxon>
        <taxon>Chromadorea</taxon>
        <taxon>Rhabditida</taxon>
        <taxon>Rhabditina</taxon>
        <taxon>Rhabditomorpha</taxon>
        <taxon>Rhabditoidea</taxon>
        <taxon>Rhabditidae</taxon>
        <taxon>Peloderinae</taxon>
        <taxon>Caenorhabditis</taxon>
    </lineage>
</organism>
<name>A0A9P1J7P4_9PELO</name>
<comment type="caution">
    <text evidence="2">The sequence shown here is derived from an EMBL/GenBank/DDBJ whole genome shotgun (WGS) entry which is preliminary data.</text>
</comment>
<evidence type="ECO:0000313" key="2">
    <source>
        <dbReference type="EMBL" id="CAI5456464.1"/>
    </source>
</evidence>
<reference evidence="2" key="1">
    <citation type="submission" date="2022-11" db="EMBL/GenBank/DDBJ databases">
        <authorList>
            <person name="Kikuchi T."/>
        </authorList>
    </citation>
    <scope>NUCLEOTIDE SEQUENCE</scope>
    <source>
        <strain evidence="2">PS1010</strain>
    </source>
</reference>
<sequence length="67" mass="8001">MQSKPQEVDKYSRATDVVPIWKSKRDGSKPEKFNEWKIFYFDKILAAWRLALCMYAVIAYDRNRGLK</sequence>
<keyword evidence="1" id="KW-0472">Membrane</keyword>
<gene>
    <name evidence="2" type="ORF">CAMP_LOCUS19101</name>
</gene>
<dbReference type="EMBL" id="CANHGI010000006">
    <property type="protein sequence ID" value="CAI5456464.1"/>
    <property type="molecule type" value="Genomic_DNA"/>
</dbReference>
<proteinExistence type="predicted"/>
<keyword evidence="3" id="KW-1185">Reference proteome</keyword>
<evidence type="ECO:0000256" key="1">
    <source>
        <dbReference type="SAM" id="Phobius"/>
    </source>
</evidence>
<dbReference type="Proteomes" id="UP001152747">
    <property type="component" value="Unassembled WGS sequence"/>
</dbReference>
<keyword evidence="1" id="KW-0812">Transmembrane</keyword>
<evidence type="ECO:0000313" key="3">
    <source>
        <dbReference type="Proteomes" id="UP001152747"/>
    </source>
</evidence>
<keyword evidence="1" id="KW-1133">Transmembrane helix</keyword>
<feature type="transmembrane region" description="Helical" evidence="1">
    <location>
        <begin position="38"/>
        <end position="60"/>
    </location>
</feature>